<dbReference type="PROSITE" id="PS50109">
    <property type="entry name" value="HIS_KIN"/>
    <property type="match status" value="1"/>
</dbReference>
<gene>
    <name evidence="11" type="ORF">ACFQO6_12815</name>
</gene>
<dbReference type="PROSITE" id="PS50112">
    <property type="entry name" value="PAS"/>
    <property type="match status" value="1"/>
</dbReference>
<evidence type="ECO:0000256" key="4">
    <source>
        <dbReference type="ARBA" id="ARBA00022553"/>
    </source>
</evidence>
<accession>A0ABW2N5I1</accession>
<evidence type="ECO:0000259" key="10">
    <source>
        <dbReference type="PROSITE" id="PS50113"/>
    </source>
</evidence>
<dbReference type="SUPFAM" id="SSF55874">
    <property type="entry name" value="ATPase domain of HSP90 chaperone/DNA topoisomerase II/histidine kinase"/>
    <property type="match status" value="1"/>
</dbReference>
<dbReference type="Gene3D" id="1.10.287.130">
    <property type="match status" value="1"/>
</dbReference>
<dbReference type="EC" id="2.7.13.3" evidence="3"/>
<evidence type="ECO:0000256" key="2">
    <source>
        <dbReference type="ARBA" id="ARBA00004236"/>
    </source>
</evidence>
<dbReference type="RefSeq" id="WP_255888330.1">
    <property type="nucleotide sequence ID" value="NZ_JAFMZM010000001.1"/>
</dbReference>
<dbReference type="SMART" id="SM00091">
    <property type="entry name" value="PAS"/>
    <property type="match status" value="1"/>
</dbReference>
<keyword evidence="7" id="KW-0902">Two-component regulatory system</keyword>
<dbReference type="GO" id="GO:0005524">
    <property type="term" value="F:ATP binding"/>
    <property type="evidence" value="ECO:0007669"/>
    <property type="project" value="UniProtKB-KW"/>
</dbReference>
<dbReference type="InterPro" id="IPR005467">
    <property type="entry name" value="His_kinase_dom"/>
</dbReference>
<dbReference type="CDD" id="cd00082">
    <property type="entry name" value="HisKA"/>
    <property type="match status" value="1"/>
</dbReference>
<keyword evidence="11" id="KW-0067">ATP-binding</keyword>
<name>A0ABW2N5I1_9ACTN</name>
<dbReference type="InterPro" id="IPR004358">
    <property type="entry name" value="Sig_transdc_His_kin-like_C"/>
</dbReference>
<comment type="caution">
    <text evidence="11">The sequence shown here is derived from an EMBL/GenBank/DDBJ whole genome shotgun (WGS) entry which is preliminary data.</text>
</comment>
<dbReference type="Pfam" id="PF13426">
    <property type="entry name" value="PAS_9"/>
    <property type="match status" value="1"/>
</dbReference>
<dbReference type="PANTHER" id="PTHR43711">
    <property type="entry name" value="TWO-COMPONENT HISTIDINE KINASE"/>
    <property type="match status" value="1"/>
</dbReference>
<dbReference type="CDD" id="cd00075">
    <property type="entry name" value="HATPase"/>
    <property type="match status" value="1"/>
</dbReference>
<dbReference type="SMART" id="SM00387">
    <property type="entry name" value="HATPase_c"/>
    <property type="match status" value="1"/>
</dbReference>
<dbReference type="InterPro" id="IPR001610">
    <property type="entry name" value="PAC"/>
</dbReference>
<dbReference type="SMART" id="SM00086">
    <property type="entry name" value="PAC"/>
    <property type="match status" value="1"/>
</dbReference>
<keyword evidence="12" id="KW-1185">Reference proteome</keyword>
<dbReference type="InterPro" id="IPR000700">
    <property type="entry name" value="PAS-assoc_C"/>
</dbReference>
<dbReference type="Pfam" id="PF00512">
    <property type="entry name" value="HisKA"/>
    <property type="match status" value="1"/>
</dbReference>
<dbReference type="InterPro" id="IPR003594">
    <property type="entry name" value="HATPase_dom"/>
</dbReference>
<dbReference type="InterPro" id="IPR000014">
    <property type="entry name" value="PAS"/>
</dbReference>
<dbReference type="PROSITE" id="PS50113">
    <property type="entry name" value="PAC"/>
    <property type="match status" value="1"/>
</dbReference>
<reference evidence="12" key="1">
    <citation type="journal article" date="2019" name="Int. J. Syst. Evol. Microbiol.">
        <title>The Global Catalogue of Microorganisms (GCM) 10K type strain sequencing project: providing services to taxonomists for standard genome sequencing and annotation.</title>
        <authorList>
            <consortium name="The Broad Institute Genomics Platform"/>
            <consortium name="The Broad Institute Genome Sequencing Center for Infectious Disease"/>
            <person name="Wu L."/>
            <person name="Ma J."/>
        </authorList>
    </citation>
    <scope>NUCLEOTIDE SEQUENCE [LARGE SCALE GENOMIC DNA]</scope>
    <source>
        <strain evidence="12">FCH27</strain>
    </source>
</reference>
<dbReference type="NCBIfam" id="TIGR00229">
    <property type="entry name" value="sensory_box"/>
    <property type="match status" value="1"/>
</dbReference>
<organism evidence="11 12">
    <name type="scientific">Nocardioides astragali</name>
    <dbReference type="NCBI Taxonomy" id="1776736"/>
    <lineage>
        <taxon>Bacteria</taxon>
        <taxon>Bacillati</taxon>
        <taxon>Actinomycetota</taxon>
        <taxon>Actinomycetes</taxon>
        <taxon>Propionibacteriales</taxon>
        <taxon>Nocardioidaceae</taxon>
        <taxon>Nocardioides</taxon>
    </lineage>
</organism>
<dbReference type="InterPro" id="IPR050736">
    <property type="entry name" value="Sensor_HK_Regulatory"/>
</dbReference>
<dbReference type="PRINTS" id="PR00344">
    <property type="entry name" value="BCTRLSENSOR"/>
</dbReference>
<evidence type="ECO:0000256" key="7">
    <source>
        <dbReference type="ARBA" id="ARBA00023012"/>
    </source>
</evidence>
<evidence type="ECO:0000256" key="3">
    <source>
        <dbReference type="ARBA" id="ARBA00012438"/>
    </source>
</evidence>
<evidence type="ECO:0000256" key="5">
    <source>
        <dbReference type="ARBA" id="ARBA00022679"/>
    </source>
</evidence>
<comment type="catalytic activity">
    <reaction evidence="1">
        <text>ATP + protein L-histidine = ADP + protein N-phospho-L-histidine.</text>
        <dbReference type="EC" id="2.7.13.3"/>
    </reaction>
</comment>
<keyword evidence="6" id="KW-0418">Kinase</keyword>
<evidence type="ECO:0000256" key="6">
    <source>
        <dbReference type="ARBA" id="ARBA00022777"/>
    </source>
</evidence>
<evidence type="ECO:0000259" key="9">
    <source>
        <dbReference type="PROSITE" id="PS50112"/>
    </source>
</evidence>
<keyword evidence="4" id="KW-0597">Phosphoprotein</keyword>
<protein>
    <recommendedName>
        <fullName evidence="3">histidine kinase</fullName>
        <ecNumber evidence="3">2.7.13.3</ecNumber>
    </recommendedName>
</protein>
<dbReference type="SUPFAM" id="SSF47384">
    <property type="entry name" value="Homodimeric domain of signal transducing histidine kinase"/>
    <property type="match status" value="1"/>
</dbReference>
<comment type="subcellular location">
    <subcellularLocation>
        <location evidence="2">Cell membrane</location>
    </subcellularLocation>
</comment>
<sequence length="493" mass="53388">MTSGMGATDTDDLWRLTMEHSPVGMALVSPEGEILVANAALCDMLGYEPEALTTTTFRDLTHPDDRASDMRLLAQAMSGAISSYRIVKRYIRADGSTLNGDLSVALLRASDGTPIHFISQIVDLTERHAFVERLDAAEAAVESERRKAEAVYGSVAVGLLLLDAEGAYVAYNSHHQVFLDLAFPEGHRGSAGQRGFVYDADQTRELECEEMPSVRACAGEEFDDLLIWVGEDPVARRAVSVSARSIRDRAGELTGAALAYHDVTELMRAIRVKDEFVTSVSHELRTPLTSALAYLELLDETAEVSDEVRQQVRAARRNILRLSHLVADLLFATRADSGSPLIDPYRVDLVTVVSEALDAARLHAAGTPLRIDADLPPSLVLIADGLRLRQVVDNLVANAIAYNPCGGRVHVSLAESGREIVLTVADDGEGVEQSDVGDMFTRFFRGANALRRRVPGTGLGLHIVRTIVEAHGGEVSVDSTLGEGTTVRVVLPR</sequence>
<feature type="domain" description="PAS" evidence="9">
    <location>
        <begin position="10"/>
        <end position="80"/>
    </location>
</feature>
<feature type="domain" description="PAC" evidence="10">
    <location>
        <begin position="84"/>
        <end position="136"/>
    </location>
</feature>
<dbReference type="InterPro" id="IPR035965">
    <property type="entry name" value="PAS-like_dom_sf"/>
</dbReference>
<dbReference type="Gene3D" id="3.30.565.10">
    <property type="entry name" value="Histidine kinase-like ATPase, C-terminal domain"/>
    <property type="match status" value="1"/>
</dbReference>
<dbReference type="InterPro" id="IPR003661">
    <property type="entry name" value="HisK_dim/P_dom"/>
</dbReference>
<keyword evidence="5" id="KW-0808">Transferase</keyword>
<dbReference type="SUPFAM" id="SSF55785">
    <property type="entry name" value="PYP-like sensor domain (PAS domain)"/>
    <property type="match status" value="1"/>
</dbReference>
<dbReference type="PANTHER" id="PTHR43711:SF28">
    <property type="entry name" value="SENSOR HISTIDINE KINASE YXDK"/>
    <property type="match status" value="1"/>
</dbReference>
<evidence type="ECO:0000313" key="11">
    <source>
        <dbReference type="EMBL" id="MFC7361155.1"/>
    </source>
</evidence>
<dbReference type="InterPro" id="IPR036097">
    <property type="entry name" value="HisK_dim/P_sf"/>
</dbReference>
<dbReference type="Pfam" id="PF02518">
    <property type="entry name" value="HATPase_c"/>
    <property type="match status" value="1"/>
</dbReference>
<dbReference type="EMBL" id="JBHTCH010000014">
    <property type="protein sequence ID" value="MFC7361155.1"/>
    <property type="molecule type" value="Genomic_DNA"/>
</dbReference>
<evidence type="ECO:0000259" key="8">
    <source>
        <dbReference type="PROSITE" id="PS50109"/>
    </source>
</evidence>
<evidence type="ECO:0000313" key="12">
    <source>
        <dbReference type="Proteomes" id="UP001596524"/>
    </source>
</evidence>
<dbReference type="Proteomes" id="UP001596524">
    <property type="component" value="Unassembled WGS sequence"/>
</dbReference>
<evidence type="ECO:0000256" key="1">
    <source>
        <dbReference type="ARBA" id="ARBA00000085"/>
    </source>
</evidence>
<feature type="domain" description="Histidine kinase" evidence="8">
    <location>
        <begin position="279"/>
        <end position="493"/>
    </location>
</feature>
<dbReference type="InterPro" id="IPR036890">
    <property type="entry name" value="HATPase_C_sf"/>
</dbReference>
<dbReference type="Gene3D" id="3.30.450.20">
    <property type="entry name" value="PAS domain"/>
    <property type="match status" value="2"/>
</dbReference>
<keyword evidence="11" id="KW-0547">Nucleotide-binding</keyword>
<dbReference type="SMART" id="SM00388">
    <property type="entry name" value="HisKA"/>
    <property type="match status" value="1"/>
</dbReference>
<dbReference type="CDD" id="cd00130">
    <property type="entry name" value="PAS"/>
    <property type="match status" value="1"/>
</dbReference>
<proteinExistence type="predicted"/>